<organism evidence="4 5">
    <name type="scientific">Podila minutissima</name>
    <dbReference type="NCBI Taxonomy" id="64525"/>
    <lineage>
        <taxon>Eukaryota</taxon>
        <taxon>Fungi</taxon>
        <taxon>Fungi incertae sedis</taxon>
        <taxon>Mucoromycota</taxon>
        <taxon>Mortierellomycotina</taxon>
        <taxon>Mortierellomycetes</taxon>
        <taxon>Mortierellales</taxon>
        <taxon>Mortierellaceae</taxon>
        <taxon>Podila</taxon>
    </lineage>
</organism>
<evidence type="ECO:0000256" key="1">
    <source>
        <dbReference type="ARBA" id="ARBA00014759"/>
    </source>
</evidence>
<proteinExistence type="inferred from homology"/>
<feature type="domain" description="TCTP" evidence="3">
    <location>
        <begin position="1"/>
        <end position="175"/>
    </location>
</feature>
<evidence type="ECO:0000256" key="2">
    <source>
        <dbReference type="PROSITE-ProRule" id="PRU01133"/>
    </source>
</evidence>
<reference evidence="4" key="1">
    <citation type="journal article" date="2020" name="Fungal Divers.">
        <title>Resolving the Mortierellaceae phylogeny through synthesis of multi-gene phylogenetics and phylogenomics.</title>
        <authorList>
            <person name="Vandepol N."/>
            <person name="Liber J."/>
            <person name="Desiro A."/>
            <person name="Na H."/>
            <person name="Kennedy M."/>
            <person name="Barry K."/>
            <person name="Grigoriev I.V."/>
            <person name="Miller A.N."/>
            <person name="O'Donnell K."/>
            <person name="Stajich J.E."/>
            <person name="Bonito G."/>
        </authorList>
    </citation>
    <scope>NUCLEOTIDE SEQUENCE</scope>
    <source>
        <strain evidence="4">NVP1</strain>
    </source>
</reference>
<dbReference type="InterPro" id="IPR034737">
    <property type="entry name" value="TCTP"/>
</dbReference>
<evidence type="ECO:0000259" key="3">
    <source>
        <dbReference type="PROSITE" id="PS51797"/>
    </source>
</evidence>
<dbReference type="AlphaFoldDB" id="A0A9P5VQ14"/>
<dbReference type="InterPro" id="IPR018105">
    <property type="entry name" value="Translational_control_tumour_p"/>
</dbReference>
<sequence>MCSMKMGNPAHDELFSDAFPMKVLDGVIEIDCQMVVVSKGVDIDIGANASAEGVEEALEDGAETVNNVVHSFRLQSTTFDKKAYALYLKGYMKAVKAKIQEAAVRDGNDADAIVKAFETSVQAAAKKIIGSFKDYEFYIGESMNPDGAVMLLNYREDGVTPYFTVFKDGLKTIKLELEDLDWLEPALKNHGHHIRHLIINSAWTVEILASHPHICQDLIFVAVPRMRRFKLPATLDPDEADLDKMIKAVIIDPRFGDGAFQLSGKWLTDNDEAEFLHVQMFWLPLLKNSSTLQRLEISDSVQLTVAPFRDTATLAGVLSELLVLRHLTLPWPNLERGSLIAALPRLERLKMQDLIVKPRKRIWRSCVLP</sequence>
<accession>A0A9P5VQ14</accession>
<dbReference type="Gene3D" id="2.170.150.10">
    <property type="entry name" value="Metal Binding Protein, Guanine Nucleotide Exchange Factor, Chain A"/>
    <property type="match status" value="1"/>
</dbReference>
<keyword evidence="5" id="KW-1185">Reference proteome</keyword>
<protein>
    <recommendedName>
        <fullName evidence="1">Translationally-controlled tumor protein homolog</fullName>
    </recommendedName>
</protein>
<dbReference type="Proteomes" id="UP000696485">
    <property type="component" value="Unassembled WGS sequence"/>
</dbReference>
<dbReference type="PROSITE" id="PS01002">
    <property type="entry name" value="TCTP_1"/>
    <property type="match status" value="1"/>
</dbReference>
<dbReference type="EMBL" id="JAAAUY010000086">
    <property type="protein sequence ID" value="KAF9335777.1"/>
    <property type="molecule type" value="Genomic_DNA"/>
</dbReference>
<dbReference type="GO" id="GO:0005737">
    <property type="term" value="C:cytoplasm"/>
    <property type="evidence" value="ECO:0007669"/>
    <property type="project" value="TreeGrafter"/>
</dbReference>
<dbReference type="PANTHER" id="PTHR11991">
    <property type="entry name" value="TRANSLATIONALLY CONTROLLED TUMOR PROTEIN-RELATED"/>
    <property type="match status" value="1"/>
</dbReference>
<comment type="caution">
    <text evidence="4">The sequence shown here is derived from an EMBL/GenBank/DDBJ whole genome shotgun (WGS) entry which is preliminary data.</text>
</comment>
<dbReference type="GO" id="GO:0005509">
    <property type="term" value="F:calcium ion binding"/>
    <property type="evidence" value="ECO:0007669"/>
    <property type="project" value="TreeGrafter"/>
</dbReference>
<evidence type="ECO:0000313" key="5">
    <source>
        <dbReference type="Proteomes" id="UP000696485"/>
    </source>
</evidence>
<dbReference type="PROSITE" id="PS51797">
    <property type="entry name" value="TCTP_3"/>
    <property type="match status" value="1"/>
</dbReference>
<dbReference type="InterPro" id="IPR018103">
    <property type="entry name" value="Translation_control_tumour_CS"/>
</dbReference>
<dbReference type="InterPro" id="IPR011057">
    <property type="entry name" value="Mss4-like_sf"/>
</dbReference>
<dbReference type="PANTHER" id="PTHR11991:SF0">
    <property type="entry name" value="TRANSLATIONALLY-CONTROLLED TUMOR PROTEIN"/>
    <property type="match status" value="1"/>
</dbReference>
<gene>
    <name evidence="4" type="ORF">BG006_010667</name>
</gene>
<dbReference type="FunFam" id="2.170.150.10:FF:000002">
    <property type="entry name" value="Translationally-controlled tumor protein homolog"/>
    <property type="match status" value="1"/>
</dbReference>
<dbReference type="SUPFAM" id="SSF51316">
    <property type="entry name" value="Mss4-like"/>
    <property type="match status" value="1"/>
</dbReference>
<dbReference type="Pfam" id="PF00838">
    <property type="entry name" value="TCTP"/>
    <property type="match status" value="1"/>
</dbReference>
<dbReference type="InterPro" id="IPR011323">
    <property type="entry name" value="Mss4/transl-control_tumour"/>
</dbReference>
<comment type="similarity">
    <text evidence="2">Belongs to the TCTP family.</text>
</comment>
<evidence type="ECO:0000313" key="4">
    <source>
        <dbReference type="EMBL" id="KAF9335777.1"/>
    </source>
</evidence>
<name>A0A9P5VQ14_9FUNG</name>
<dbReference type="PRINTS" id="PR01653">
    <property type="entry name" value="TCTPROTEIN"/>
</dbReference>